<organism evidence="1 2">
    <name type="scientific">Trichonephila inaurata madagascariensis</name>
    <dbReference type="NCBI Taxonomy" id="2747483"/>
    <lineage>
        <taxon>Eukaryota</taxon>
        <taxon>Metazoa</taxon>
        <taxon>Ecdysozoa</taxon>
        <taxon>Arthropoda</taxon>
        <taxon>Chelicerata</taxon>
        <taxon>Arachnida</taxon>
        <taxon>Araneae</taxon>
        <taxon>Araneomorphae</taxon>
        <taxon>Entelegynae</taxon>
        <taxon>Araneoidea</taxon>
        <taxon>Nephilidae</taxon>
        <taxon>Trichonephila</taxon>
        <taxon>Trichonephila inaurata</taxon>
    </lineage>
</organism>
<reference evidence="1" key="1">
    <citation type="submission" date="2020-08" db="EMBL/GenBank/DDBJ databases">
        <title>Multicomponent nature underlies the extraordinary mechanical properties of spider dragline silk.</title>
        <authorList>
            <person name="Kono N."/>
            <person name="Nakamura H."/>
            <person name="Mori M."/>
            <person name="Yoshida Y."/>
            <person name="Ohtoshi R."/>
            <person name="Malay A.D."/>
            <person name="Moran D.A.P."/>
            <person name="Tomita M."/>
            <person name="Numata K."/>
            <person name="Arakawa K."/>
        </authorList>
    </citation>
    <scope>NUCLEOTIDE SEQUENCE</scope>
</reference>
<proteinExistence type="predicted"/>
<comment type="caution">
    <text evidence="1">The sequence shown here is derived from an EMBL/GenBank/DDBJ whole genome shotgun (WGS) entry which is preliminary data.</text>
</comment>
<name>A0A8X6X4I0_9ARAC</name>
<dbReference type="AlphaFoldDB" id="A0A8X6X4I0"/>
<keyword evidence="2" id="KW-1185">Reference proteome</keyword>
<accession>A0A8X6X4I0</accession>
<gene>
    <name evidence="1" type="ORF">TNIN_427521</name>
</gene>
<dbReference type="Proteomes" id="UP000886998">
    <property type="component" value="Unassembled WGS sequence"/>
</dbReference>
<dbReference type="EMBL" id="BMAV01005589">
    <property type="protein sequence ID" value="GFY46760.1"/>
    <property type="molecule type" value="Genomic_DNA"/>
</dbReference>
<evidence type="ECO:0000313" key="1">
    <source>
        <dbReference type="EMBL" id="GFY46760.1"/>
    </source>
</evidence>
<sequence>MSSQEPKLSDCLQTRTTENSQQIPNFLRFDFILSQLWDLTSFAVIYLISSLIEWKDKDEAVDWISRDPCFVRNRNTLIREKFSNEKYGKISYLFVLQGEKGCNGVQVILD</sequence>
<protein>
    <submittedName>
        <fullName evidence="1">Uncharacterized protein</fullName>
    </submittedName>
</protein>
<evidence type="ECO:0000313" key="2">
    <source>
        <dbReference type="Proteomes" id="UP000886998"/>
    </source>
</evidence>